<evidence type="ECO:0000256" key="5">
    <source>
        <dbReference type="ARBA" id="ARBA00022857"/>
    </source>
</evidence>
<keyword evidence="3" id="KW-0285">Flavoprotein</keyword>
<protein>
    <submittedName>
        <fullName evidence="8">NAD(P)/FAD-dependent oxidoreductase</fullName>
    </submittedName>
</protein>
<keyword evidence="4" id="KW-0274">FAD</keyword>
<dbReference type="PANTHER" id="PTHR43872">
    <property type="entry name" value="MONOOXYGENASE, PUTATIVE (AFU_ORTHOLOGUE AFUA_8G02570)-RELATED"/>
    <property type="match status" value="1"/>
</dbReference>
<organism evidence="8 9">
    <name type="scientific">Roseicella aerolata</name>
    <dbReference type="NCBI Taxonomy" id="2883479"/>
    <lineage>
        <taxon>Bacteria</taxon>
        <taxon>Pseudomonadati</taxon>
        <taxon>Pseudomonadota</taxon>
        <taxon>Alphaproteobacteria</taxon>
        <taxon>Acetobacterales</taxon>
        <taxon>Roseomonadaceae</taxon>
        <taxon>Roseicella</taxon>
    </lineage>
</organism>
<dbReference type="SUPFAM" id="SSF51905">
    <property type="entry name" value="FAD/NAD(P)-binding domain"/>
    <property type="match status" value="1"/>
</dbReference>
<sequence length="500" mass="56747">MSEAATLERPKARPAEHFDVLIVGAGISGVGGAYHLTTQCPDTSFVVLESQETFGGTWWTHKYPGIRSDSDLHTFGYRFKPWTGTPIATAEEIRKYMGEVIEENDLGRHIRYNHKISSASWSSAENRWTVEATRTDTGEPVVITANFLWMCQGYYRHSEGYTPEWPGMARFKGTIVHPQTWPEDLDYTGKRVVVIGSGASAATIVPAMAGKAAHVVMLQRSPTYFRTGRNAIEIAEELRALGIEETWIHEITRRKILHEQALFTDRCFKEPEKVKQEMLANLRSILGPDYDIDTHFTPSYRPWRQRIAFVPDADLFQAVARGEASVVTDEIESFDETGIQLKSGKHLEADIIVTATGFHLNVLGDIEFAIDGKPLAFHDTVTYRGMMFTGVPNMVWVFGYFRASWTLRADLVGDFVCRLLKHMQAKGAKRVEVALRPEDKDMPILPWIDPENFNPGYLMRGMHLLPKRGDKPEWQHTQDYWMEKDAIPATDLDGAEFVYR</sequence>
<dbReference type="EMBL" id="JAJAQI010000024">
    <property type="protein sequence ID" value="MCB4823257.1"/>
    <property type="molecule type" value="Genomic_DNA"/>
</dbReference>
<dbReference type="InterPro" id="IPR036188">
    <property type="entry name" value="FAD/NAD-bd_sf"/>
</dbReference>
<dbReference type="FunFam" id="3.50.50.60:FF:000228">
    <property type="entry name" value="FAD-containing monooxygenase EthA"/>
    <property type="match status" value="1"/>
</dbReference>
<evidence type="ECO:0000256" key="2">
    <source>
        <dbReference type="ARBA" id="ARBA00010139"/>
    </source>
</evidence>
<keyword evidence="9" id="KW-1185">Reference proteome</keyword>
<dbReference type="RefSeq" id="WP_226609743.1">
    <property type="nucleotide sequence ID" value="NZ_JAJAQI010000024.1"/>
</dbReference>
<dbReference type="Pfam" id="PF00743">
    <property type="entry name" value="FMO-like"/>
    <property type="match status" value="1"/>
</dbReference>
<evidence type="ECO:0000256" key="3">
    <source>
        <dbReference type="ARBA" id="ARBA00022630"/>
    </source>
</evidence>
<evidence type="ECO:0000313" key="8">
    <source>
        <dbReference type="EMBL" id="MCB4823257.1"/>
    </source>
</evidence>
<dbReference type="InterPro" id="IPR051820">
    <property type="entry name" value="FAD-binding_MO"/>
</dbReference>
<dbReference type="InterPro" id="IPR020946">
    <property type="entry name" value="Flavin_mOase-like"/>
</dbReference>
<evidence type="ECO:0000256" key="4">
    <source>
        <dbReference type="ARBA" id="ARBA00022827"/>
    </source>
</evidence>
<dbReference type="Proteomes" id="UP001139311">
    <property type="component" value="Unassembled WGS sequence"/>
</dbReference>
<evidence type="ECO:0000313" key="9">
    <source>
        <dbReference type="Proteomes" id="UP001139311"/>
    </source>
</evidence>
<dbReference type="GO" id="GO:0050660">
    <property type="term" value="F:flavin adenine dinucleotide binding"/>
    <property type="evidence" value="ECO:0007669"/>
    <property type="project" value="InterPro"/>
</dbReference>
<dbReference type="GO" id="GO:0050661">
    <property type="term" value="F:NADP binding"/>
    <property type="evidence" value="ECO:0007669"/>
    <property type="project" value="InterPro"/>
</dbReference>
<accession>A0A9X1IEY9</accession>
<reference evidence="8" key="1">
    <citation type="submission" date="2021-10" db="EMBL/GenBank/DDBJ databases">
        <title>Roseicella aerolatum sp. nov., isolated from aerosols of e-waste dismantling site.</title>
        <authorList>
            <person name="Qin T."/>
        </authorList>
    </citation>
    <scope>NUCLEOTIDE SEQUENCE</scope>
    <source>
        <strain evidence="8">GB24</strain>
    </source>
</reference>
<keyword evidence="7" id="KW-0503">Monooxygenase</keyword>
<evidence type="ECO:0000256" key="1">
    <source>
        <dbReference type="ARBA" id="ARBA00001974"/>
    </source>
</evidence>
<evidence type="ECO:0000256" key="6">
    <source>
        <dbReference type="ARBA" id="ARBA00023002"/>
    </source>
</evidence>
<dbReference type="Gene3D" id="3.50.50.60">
    <property type="entry name" value="FAD/NAD(P)-binding domain"/>
    <property type="match status" value="3"/>
</dbReference>
<proteinExistence type="inferred from homology"/>
<gene>
    <name evidence="8" type="ORF">LHA35_16100</name>
</gene>
<comment type="similarity">
    <text evidence="2">Belongs to the FAD-binding monooxygenase family.</text>
</comment>
<evidence type="ECO:0000256" key="7">
    <source>
        <dbReference type="ARBA" id="ARBA00023033"/>
    </source>
</evidence>
<dbReference type="Pfam" id="PF13450">
    <property type="entry name" value="NAD_binding_8"/>
    <property type="match status" value="1"/>
</dbReference>
<name>A0A9X1IEY9_9PROT</name>
<dbReference type="GO" id="GO:0004499">
    <property type="term" value="F:N,N-dimethylaniline monooxygenase activity"/>
    <property type="evidence" value="ECO:0007669"/>
    <property type="project" value="InterPro"/>
</dbReference>
<dbReference type="AlphaFoldDB" id="A0A9X1IEY9"/>
<comment type="caution">
    <text evidence="8">The sequence shown here is derived from an EMBL/GenBank/DDBJ whole genome shotgun (WGS) entry which is preliminary data.</text>
</comment>
<comment type="cofactor">
    <cofactor evidence="1">
        <name>FAD</name>
        <dbReference type="ChEBI" id="CHEBI:57692"/>
    </cofactor>
</comment>
<dbReference type="PANTHER" id="PTHR43872:SF1">
    <property type="entry name" value="MONOOXYGENASE, PUTATIVE (AFU_ORTHOLOGUE AFUA_8G02570)-RELATED"/>
    <property type="match status" value="1"/>
</dbReference>
<keyword evidence="5" id="KW-0521">NADP</keyword>
<keyword evidence="6" id="KW-0560">Oxidoreductase</keyword>